<name>A0ABV7I3Y8_9HYPH</name>
<comment type="caution">
    <text evidence="1">The sequence shown here is derived from an EMBL/GenBank/DDBJ whole genome shotgun (WGS) entry which is preliminary data.</text>
</comment>
<dbReference type="EMBL" id="JBHRTG010000009">
    <property type="protein sequence ID" value="MFC3163635.1"/>
    <property type="molecule type" value="Genomic_DNA"/>
</dbReference>
<evidence type="ECO:0000313" key="1">
    <source>
        <dbReference type="EMBL" id="MFC3163635.1"/>
    </source>
</evidence>
<gene>
    <name evidence="1" type="ORF">ACFOHV_10135</name>
</gene>
<sequence length="70" mass="7511">MPVVAHQIEPLSDEQDLAEAVLAAHDGDPLAALRSVIADAEFLHGQLEIASALISPGLARGWKPKFQRVE</sequence>
<protein>
    <submittedName>
        <fullName evidence="1">Uncharacterized protein</fullName>
    </submittedName>
</protein>
<accession>A0ABV7I3Y8</accession>
<proteinExistence type="predicted"/>
<dbReference type="RefSeq" id="WP_182304948.1">
    <property type="nucleotide sequence ID" value="NZ_CP059896.1"/>
</dbReference>
<keyword evidence="2" id="KW-1185">Reference proteome</keyword>
<dbReference type="Proteomes" id="UP001595647">
    <property type="component" value="Unassembled WGS sequence"/>
</dbReference>
<reference evidence="2" key="1">
    <citation type="journal article" date="2019" name="Int. J. Syst. Evol. Microbiol.">
        <title>The Global Catalogue of Microorganisms (GCM) 10K type strain sequencing project: providing services to taxonomists for standard genome sequencing and annotation.</title>
        <authorList>
            <consortium name="The Broad Institute Genomics Platform"/>
            <consortium name="The Broad Institute Genome Sequencing Center for Infectious Disease"/>
            <person name="Wu L."/>
            <person name="Ma J."/>
        </authorList>
    </citation>
    <scope>NUCLEOTIDE SEQUENCE [LARGE SCALE GENOMIC DNA]</scope>
    <source>
        <strain evidence="2">KCTC 52231</strain>
    </source>
</reference>
<evidence type="ECO:0000313" key="2">
    <source>
        <dbReference type="Proteomes" id="UP001595647"/>
    </source>
</evidence>
<organism evidence="1 2">
    <name type="scientific">Ciceribacter thiooxidans</name>
    <dbReference type="NCBI Taxonomy" id="1969821"/>
    <lineage>
        <taxon>Bacteria</taxon>
        <taxon>Pseudomonadati</taxon>
        <taxon>Pseudomonadota</taxon>
        <taxon>Alphaproteobacteria</taxon>
        <taxon>Hyphomicrobiales</taxon>
        <taxon>Rhizobiaceae</taxon>
        <taxon>Ciceribacter</taxon>
    </lineage>
</organism>